<comment type="caution">
    <text evidence="2">The sequence shown here is derived from an EMBL/GenBank/DDBJ whole genome shotgun (WGS) entry which is preliminary data.</text>
</comment>
<evidence type="ECO:0000259" key="1">
    <source>
        <dbReference type="Pfam" id="PF26450"/>
    </source>
</evidence>
<accession>A0A498KTP4</accession>
<proteinExistence type="predicted"/>
<dbReference type="InterPro" id="IPR058442">
    <property type="entry name" value="DUF8129"/>
</dbReference>
<dbReference type="Proteomes" id="UP000289691">
    <property type="component" value="Unassembled WGS sequence"/>
</dbReference>
<evidence type="ECO:0000313" key="2">
    <source>
        <dbReference type="EMBL" id="RXK48026.1"/>
    </source>
</evidence>
<dbReference type="OrthoDB" id="341442at2157"/>
<sequence length="72" mass="8231">MTNDEDRDAILDQLPPEKLLSATNPELIRAGIQCMYSLTTVKEYVAYENTHQNRAAILGQLRLRASELRQQD</sequence>
<dbReference type="AlphaFoldDB" id="A0A498KTP4"/>
<gene>
    <name evidence="2" type="ORF">EAF64_15470</name>
</gene>
<dbReference type="EMBL" id="RDFA01000005">
    <property type="protein sequence ID" value="RXK48026.1"/>
    <property type="molecule type" value="Genomic_DNA"/>
</dbReference>
<protein>
    <recommendedName>
        <fullName evidence="1">DUF8129 domain-containing protein</fullName>
    </recommendedName>
</protein>
<evidence type="ECO:0000313" key="3">
    <source>
        <dbReference type="Proteomes" id="UP000289691"/>
    </source>
</evidence>
<dbReference type="RefSeq" id="WP_129069879.1">
    <property type="nucleotide sequence ID" value="NZ_RDFA01000005.1"/>
</dbReference>
<name>A0A498KTP4_9EURY</name>
<dbReference type="Pfam" id="PF26450">
    <property type="entry name" value="DUF8129"/>
    <property type="match status" value="1"/>
</dbReference>
<keyword evidence="3" id="KW-1185">Reference proteome</keyword>
<reference evidence="2 3" key="1">
    <citation type="submission" date="2019-01" db="EMBL/GenBank/DDBJ databases">
        <title>Halorientalis sp. F13-25 a new haloarchaeum isolated from hypersaline water.</title>
        <authorList>
            <person name="Ana D.-V."/>
            <person name="Cristina S.-P."/>
            <person name="Antonio V."/>
        </authorList>
    </citation>
    <scope>NUCLEOTIDE SEQUENCE [LARGE SCALE GENOMIC DNA]</scope>
    <source>
        <strain evidence="2 3">F13-25</strain>
    </source>
</reference>
<organism evidence="2 3">
    <name type="scientific">Halorientalis pallida</name>
    <dbReference type="NCBI Taxonomy" id="2479928"/>
    <lineage>
        <taxon>Archaea</taxon>
        <taxon>Methanobacteriati</taxon>
        <taxon>Methanobacteriota</taxon>
        <taxon>Stenosarchaea group</taxon>
        <taxon>Halobacteria</taxon>
        <taxon>Halobacteriales</taxon>
        <taxon>Haloarculaceae</taxon>
        <taxon>Halorientalis</taxon>
    </lineage>
</organism>
<feature type="domain" description="DUF8129" evidence="1">
    <location>
        <begin position="16"/>
        <end position="70"/>
    </location>
</feature>